<dbReference type="InterPro" id="IPR029016">
    <property type="entry name" value="GAF-like_dom_sf"/>
</dbReference>
<keyword evidence="3" id="KW-0597">Phosphoprotein</keyword>
<dbReference type="Gene3D" id="3.30.450.40">
    <property type="match status" value="1"/>
</dbReference>
<dbReference type="RefSeq" id="WP_048088191.1">
    <property type="nucleotide sequence ID" value="NZ_JMIY01000001.1"/>
</dbReference>
<dbReference type="EMBL" id="JMIY01000001">
    <property type="protein sequence ID" value="KCZ72974.1"/>
    <property type="molecule type" value="Genomic_DNA"/>
</dbReference>
<keyword evidence="6" id="KW-0175">Coiled coil</keyword>
<evidence type="ECO:0000256" key="6">
    <source>
        <dbReference type="SAM" id="Coils"/>
    </source>
</evidence>
<evidence type="ECO:0000313" key="10">
    <source>
        <dbReference type="Proteomes" id="UP000027153"/>
    </source>
</evidence>
<feature type="coiled-coil region" evidence="6">
    <location>
        <begin position="141"/>
        <end position="171"/>
    </location>
</feature>
<evidence type="ECO:0000259" key="7">
    <source>
        <dbReference type="PROSITE" id="PS50112"/>
    </source>
</evidence>
<dbReference type="AlphaFoldDB" id="A0A062VBC5"/>
<dbReference type="GO" id="GO:0004673">
    <property type="term" value="F:protein histidine kinase activity"/>
    <property type="evidence" value="ECO:0007669"/>
    <property type="project" value="UniProtKB-EC"/>
</dbReference>
<evidence type="ECO:0000256" key="5">
    <source>
        <dbReference type="ARBA" id="ARBA00022777"/>
    </source>
</evidence>
<dbReference type="Proteomes" id="UP000027153">
    <property type="component" value="Unassembled WGS sequence"/>
</dbReference>
<evidence type="ECO:0000259" key="8">
    <source>
        <dbReference type="PROSITE" id="PS50113"/>
    </source>
</evidence>
<evidence type="ECO:0000313" key="9">
    <source>
        <dbReference type="EMBL" id="KCZ72974.1"/>
    </source>
</evidence>
<dbReference type="Pfam" id="PF08448">
    <property type="entry name" value="PAS_4"/>
    <property type="match status" value="1"/>
</dbReference>
<evidence type="ECO:0000256" key="3">
    <source>
        <dbReference type="ARBA" id="ARBA00022553"/>
    </source>
</evidence>
<evidence type="ECO:0000256" key="1">
    <source>
        <dbReference type="ARBA" id="ARBA00000085"/>
    </source>
</evidence>
<dbReference type="InterPro" id="IPR000700">
    <property type="entry name" value="PAS-assoc_C"/>
</dbReference>
<dbReference type="PATRIC" id="fig|1392998.3.peg.29"/>
<dbReference type="InterPro" id="IPR035965">
    <property type="entry name" value="PAS-like_dom_sf"/>
</dbReference>
<evidence type="ECO:0000256" key="4">
    <source>
        <dbReference type="ARBA" id="ARBA00022679"/>
    </source>
</evidence>
<gene>
    <name evidence="9" type="ORF">ANME2D_00032</name>
</gene>
<comment type="catalytic activity">
    <reaction evidence="1">
        <text>ATP + protein L-histidine = ADP + protein N-phospho-L-histidine.</text>
        <dbReference type="EC" id="2.7.13.3"/>
    </reaction>
</comment>
<dbReference type="CDD" id="cd00130">
    <property type="entry name" value="PAS"/>
    <property type="match status" value="1"/>
</dbReference>
<name>A0A062VBC5_9EURY</name>
<proteinExistence type="predicted"/>
<comment type="caution">
    <text evidence="9">The sequence shown here is derived from an EMBL/GenBank/DDBJ whole genome shotgun (WGS) entry which is preliminary data.</text>
</comment>
<feature type="domain" description="PAS" evidence="7">
    <location>
        <begin position="32"/>
        <end position="103"/>
    </location>
</feature>
<dbReference type="PROSITE" id="PS50112">
    <property type="entry name" value="PAS"/>
    <property type="match status" value="1"/>
</dbReference>
<dbReference type="InterPro" id="IPR052162">
    <property type="entry name" value="Sensor_kinase/Photoreceptor"/>
</dbReference>
<keyword evidence="4" id="KW-0808">Transferase</keyword>
<keyword evidence="10" id="KW-1185">Reference proteome</keyword>
<dbReference type="InterPro" id="IPR013656">
    <property type="entry name" value="PAS_4"/>
</dbReference>
<dbReference type="InterPro" id="IPR000014">
    <property type="entry name" value="PAS"/>
</dbReference>
<dbReference type="NCBIfam" id="TIGR00229">
    <property type="entry name" value="sensory_box"/>
    <property type="match status" value="1"/>
</dbReference>
<dbReference type="OrthoDB" id="8127at2157"/>
<feature type="coiled-coil region" evidence="6">
    <location>
        <begin position="1"/>
        <end position="35"/>
    </location>
</feature>
<evidence type="ECO:0000256" key="2">
    <source>
        <dbReference type="ARBA" id="ARBA00012438"/>
    </source>
</evidence>
<accession>A0A062VBC5</accession>
<feature type="domain" description="PAC" evidence="8">
    <location>
        <begin position="104"/>
        <end position="157"/>
    </location>
</feature>
<organism evidence="9 10">
    <name type="scientific">Candidatus Methanoperedens nitratireducens</name>
    <dbReference type="NCBI Taxonomy" id="1392998"/>
    <lineage>
        <taxon>Archaea</taxon>
        <taxon>Methanobacteriati</taxon>
        <taxon>Methanobacteriota</taxon>
        <taxon>Stenosarchaea group</taxon>
        <taxon>Methanomicrobia</taxon>
        <taxon>Methanosarcinales</taxon>
        <taxon>ANME-2 cluster</taxon>
        <taxon>Candidatus Methanoperedentaceae</taxon>
        <taxon>Candidatus Methanoperedens</taxon>
    </lineage>
</organism>
<dbReference type="SUPFAM" id="SSF55781">
    <property type="entry name" value="GAF domain-like"/>
    <property type="match status" value="1"/>
</dbReference>
<dbReference type="PANTHER" id="PTHR43304:SF1">
    <property type="entry name" value="PAC DOMAIN-CONTAINING PROTEIN"/>
    <property type="match status" value="1"/>
</dbReference>
<dbReference type="EC" id="2.7.13.3" evidence="2"/>
<dbReference type="PROSITE" id="PS50113">
    <property type="entry name" value="PAC"/>
    <property type="match status" value="1"/>
</dbReference>
<keyword evidence="5" id="KW-0418">Kinase</keyword>
<dbReference type="PANTHER" id="PTHR43304">
    <property type="entry name" value="PHYTOCHROME-LIKE PROTEIN CPH1"/>
    <property type="match status" value="1"/>
</dbReference>
<sequence length="251" mass="28566">MKNKETAKEQLINELEKLRQRVAELEKSELKRDQEFRALAENAPDIIAQFDKELRHIYVNMAIERATGMPRDSFIGKTNRELGMPENLITLWDKALQTVFETGQETTIEFYFPTPGGQGYFESRIVPEFAKDGSVESVLGISRNITERMRAEEELRKAKELSETLNKINEVIHSTLDFDELMNRVVNEARMALGSKTVGISLHEGDSWVLRYASGRPAAGIGSRFNDAESPVPVLVERTNDLEPIRKVQKL</sequence>
<reference evidence="9 10" key="1">
    <citation type="journal article" date="2013" name="Nature">
        <title>Anaerobic oxidation of methane coupled to nitrate reduction in a novel archaeal lineage.</title>
        <authorList>
            <person name="Haroon M.F."/>
            <person name="Hu S."/>
            <person name="Shi Y."/>
            <person name="Imelfort M."/>
            <person name="Keller J."/>
            <person name="Hugenholtz P."/>
            <person name="Yuan Z."/>
            <person name="Tyson G.W."/>
        </authorList>
    </citation>
    <scope>NUCLEOTIDE SEQUENCE [LARGE SCALE GENOMIC DNA]</scope>
    <source>
        <strain evidence="9 10">ANME-2d</strain>
    </source>
</reference>
<dbReference type="SUPFAM" id="SSF55785">
    <property type="entry name" value="PYP-like sensor domain (PAS domain)"/>
    <property type="match status" value="1"/>
</dbReference>
<protein>
    <recommendedName>
        <fullName evidence="2">histidine kinase</fullName>
        <ecNumber evidence="2">2.7.13.3</ecNumber>
    </recommendedName>
</protein>
<dbReference type="Gene3D" id="3.30.450.20">
    <property type="entry name" value="PAS domain"/>
    <property type="match status" value="1"/>
</dbReference>